<reference evidence="1" key="1">
    <citation type="submission" date="2023-10" db="EMBL/GenBank/DDBJ databases">
        <title>Genome assembly of Pristionchus species.</title>
        <authorList>
            <person name="Yoshida K."/>
            <person name="Sommer R.J."/>
        </authorList>
    </citation>
    <scope>NUCLEOTIDE SEQUENCE</scope>
    <source>
        <strain evidence="1">RS5133</strain>
    </source>
</reference>
<proteinExistence type="predicted"/>
<dbReference type="EMBL" id="BTSY01000223">
    <property type="protein sequence ID" value="GMT37680.1"/>
    <property type="molecule type" value="Genomic_DNA"/>
</dbReference>
<sequence length="130" mass="15536">ISQYAIVSLSRRSSITSHRRRRHLFRERSTCFESLRGLNGQTSDESVLGLSRKEIRPKLRDSPHREEVLRLTCWTESRKAKRPRRCSLRVGIPLRDQRSKIRETTAECLERPFFSTFAFLQFLLYYHSMY</sequence>
<gene>
    <name evidence="1" type="ORF">PFISCL1PPCAC_26981</name>
    <name evidence="2" type="ORF">PFISCL1PPCAC_28977</name>
</gene>
<evidence type="ECO:0000313" key="3">
    <source>
        <dbReference type="Proteomes" id="UP001432322"/>
    </source>
</evidence>
<dbReference type="AlphaFoldDB" id="A0AAV5WYE8"/>
<dbReference type="Proteomes" id="UP001432322">
    <property type="component" value="Unassembled WGS sequence"/>
</dbReference>
<keyword evidence="3" id="KW-1185">Reference proteome</keyword>
<evidence type="ECO:0000313" key="2">
    <source>
        <dbReference type="EMBL" id="GMT37680.1"/>
    </source>
</evidence>
<evidence type="ECO:0000313" key="1">
    <source>
        <dbReference type="EMBL" id="GMT35684.1"/>
    </source>
</evidence>
<organism evidence="1 3">
    <name type="scientific">Pristionchus fissidentatus</name>
    <dbReference type="NCBI Taxonomy" id="1538716"/>
    <lineage>
        <taxon>Eukaryota</taxon>
        <taxon>Metazoa</taxon>
        <taxon>Ecdysozoa</taxon>
        <taxon>Nematoda</taxon>
        <taxon>Chromadorea</taxon>
        <taxon>Rhabditida</taxon>
        <taxon>Rhabditina</taxon>
        <taxon>Diplogasteromorpha</taxon>
        <taxon>Diplogasteroidea</taxon>
        <taxon>Neodiplogasteridae</taxon>
        <taxon>Pristionchus</taxon>
    </lineage>
</organism>
<evidence type="ECO:0008006" key="4">
    <source>
        <dbReference type="Google" id="ProtNLM"/>
    </source>
</evidence>
<name>A0AAV5WYE8_9BILA</name>
<dbReference type="EMBL" id="BTSY01000007">
    <property type="protein sequence ID" value="GMT35684.1"/>
    <property type="molecule type" value="Genomic_DNA"/>
</dbReference>
<protein>
    <recommendedName>
        <fullName evidence="4">Ribosomal protein</fullName>
    </recommendedName>
</protein>
<feature type="non-terminal residue" evidence="1">
    <location>
        <position position="1"/>
    </location>
</feature>
<accession>A0AAV5WYE8</accession>
<comment type="caution">
    <text evidence="1">The sequence shown here is derived from an EMBL/GenBank/DDBJ whole genome shotgun (WGS) entry which is preliminary data.</text>
</comment>